<evidence type="ECO:0000313" key="4">
    <source>
        <dbReference type="EMBL" id="REI40072.1"/>
    </source>
</evidence>
<sequence length="148" mass="16617">MKQVSDVMNTDLITIEANLTFDNILKIMTEKGVGKLPVIDNGQLVGVVTRDDILVRQETAPLPPVVAFWDLLITLPQNKEFKKKLKKLSGYTANDIMSTDYLVVKESDDLAVVITQIVEQKYNYAIVVEEDSIEGIITKTDLINKCFN</sequence>
<organism evidence="4 5">
    <name type="scientific">Psychrilyobacter piezotolerans</name>
    <dbReference type="NCBI Taxonomy" id="2293438"/>
    <lineage>
        <taxon>Bacteria</taxon>
        <taxon>Fusobacteriati</taxon>
        <taxon>Fusobacteriota</taxon>
        <taxon>Fusobacteriia</taxon>
        <taxon>Fusobacteriales</taxon>
        <taxon>Fusobacteriaceae</taxon>
        <taxon>Psychrilyobacter</taxon>
    </lineage>
</organism>
<dbReference type="PROSITE" id="PS51371">
    <property type="entry name" value="CBS"/>
    <property type="match status" value="2"/>
</dbReference>
<comment type="caution">
    <text evidence="4">The sequence shown here is derived from an EMBL/GenBank/DDBJ whole genome shotgun (WGS) entry which is preliminary data.</text>
</comment>
<evidence type="ECO:0000256" key="2">
    <source>
        <dbReference type="PROSITE-ProRule" id="PRU00703"/>
    </source>
</evidence>
<dbReference type="PANTHER" id="PTHR48108">
    <property type="entry name" value="CBS DOMAIN-CONTAINING PROTEIN CBSX2, CHLOROPLASTIC"/>
    <property type="match status" value="1"/>
</dbReference>
<dbReference type="EMBL" id="QUAJ01000025">
    <property type="protein sequence ID" value="REI40072.1"/>
    <property type="molecule type" value="Genomic_DNA"/>
</dbReference>
<evidence type="ECO:0000313" key="5">
    <source>
        <dbReference type="Proteomes" id="UP000263486"/>
    </source>
</evidence>
<keyword evidence="5" id="KW-1185">Reference proteome</keyword>
<evidence type="ECO:0000256" key="1">
    <source>
        <dbReference type="ARBA" id="ARBA00022737"/>
    </source>
</evidence>
<name>A0ABX9KEH5_9FUSO</name>
<keyword evidence="1" id="KW-0677">Repeat</keyword>
<evidence type="ECO:0000259" key="3">
    <source>
        <dbReference type="PROSITE" id="PS51371"/>
    </source>
</evidence>
<dbReference type="SUPFAM" id="SSF54631">
    <property type="entry name" value="CBS-domain pair"/>
    <property type="match status" value="1"/>
</dbReference>
<dbReference type="InterPro" id="IPR046342">
    <property type="entry name" value="CBS_dom_sf"/>
</dbReference>
<proteinExistence type="predicted"/>
<dbReference type="SMART" id="SM00116">
    <property type="entry name" value="CBS"/>
    <property type="match status" value="2"/>
</dbReference>
<reference evidence="4 5" key="1">
    <citation type="submission" date="2018-08" db="EMBL/GenBank/DDBJ databases">
        <title>Draft genome sequence of Psychrilyobacter sp. strain SD5 isolated from Black Sea water.</title>
        <authorList>
            <person name="Yadav S."/>
            <person name="Villanueva L."/>
            <person name="Damste J.S.S."/>
        </authorList>
    </citation>
    <scope>NUCLEOTIDE SEQUENCE [LARGE SCALE GENOMIC DNA]</scope>
    <source>
        <strain evidence="4 5">SD5</strain>
    </source>
</reference>
<dbReference type="InterPro" id="IPR051462">
    <property type="entry name" value="CBS_domain-containing"/>
</dbReference>
<protein>
    <submittedName>
        <fullName evidence="4">CBS domain-containing protein</fullName>
    </submittedName>
</protein>
<accession>A0ABX9KEH5</accession>
<dbReference type="PANTHER" id="PTHR48108:SF26">
    <property type="entry name" value="CBS DOMAIN-CONTAINING PROTEIN DDB_G0289609"/>
    <property type="match status" value="1"/>
</dbReference>
<dbReference type="Proteomes" id="UP000263486">
    <property type="component" value="Unassembled WGS sequence"/>
</dbReference>
<feature type="domain" description="CBS" evidence="3">
    <location>
        <begin position="8"/>
        <end position="65"/>
    </location>
</feature>
<dbReference type="RefSeq" id="WP_114643209.1">
    <property type="nucleotide sequence ID" value="NZ_JAACIO010000017.1"/>
</dbReference>
<dbReference type="Pfam" id="PF00571">
    <property type="entry name" value="CBS"/>
    <property type="match status" value="2"/>
</dbReference>
<dbReference type="Gene3D" id="3.10.580.10">
    <property type="entry name" value="CBS-domain"/>
    <property type="match status" value="1"/>
</dbReference>
<keyword evidence="2" id="KW-0129">CBS domain</keyword>
<feature type="domain" description="CBS" evidence="3">
    <location>
        <begin position="97"/>
        <end position="148"/>
    </location>
</feature>
<dbReference type="InterPro" id="IPR000644">
    <property type="entry name" value="CBS_dom"/>
</dbReference>
<gene>
    <name evidence="4" type="ORF">DYH56_12480</name>
</gene>